<feature type="transmembrane region" description="Helical" evidence="10">
    <location>
        <begin position="12"/>
        <end position="31"/>
    </location>
</feature>
<evidence type="ECO:0000256" key="9">
    <source>
        <dbReference type="ARBA" id="ARBA00023273"/>
    </source>
</evidence>
<evidence type="ECO:0000256" key="7">
    <source>
        <dbReference type="ARBA" id="ARBA00022989"/>
    </source>
</evidence>
<reference evidence="12" key="2">
    <citation type="submission" date="2020-03" db="EMBL/GenBank/DDBJ databases">
        <title>Intra-Species Differences in Population Size shape Life History and Genome Evolution.</title>
        <authorList>
            <person name="Willemsen D."/>
            <person name="Cui R."/>
            <person name="Valenzano D.R."/>
        </authorList>
    </citation>
    <scope>NUCLEOTIDE SEQUENCE</scope>
    <source>
        <strain evidence="12">GRZ</strain>
        <tissue evidence="12">Whole</tissue>
    </source>
</reference>
<protein>
    <recommendedName>
        <fullName evidence="5">Transmembrane protein 218</fullName>
    </recommendedName>
</protein>
<dbReference type="AlphaFoldDB" id="A0A8C6LAN5"/>
<feature type="transmembrane region" description="Helical" evidence="10">
    <location>
        <begin position="38"/>
        <end position="57"/>
    </location>
</feature>
<evidence type="ECO:0000256" key="6">
    <source>
        <dbReference type="ARBA" id="ARBA00022692"/>
    </source>
</evidence>
<dbReference type="GO" id="GO:0090660">
    <property type="term" value="P:cerebrospinal fluid circulation"/>
    <property type="evidence" value="ECO:0007669"/>
    <property type="project" value="Ensembl"/>
</dbReference>
<dbReference type="GO" id="GO:1901207">
    <property type="term" value="P:regulation of heart looping"/>
    <property type="evidence" value="ECO:0007669"/>
    <property type="project" value="Ensembl"/>
</dbReference>
<accession>A0A8C6LAN5</accession>
<keyword evidence="7 10" id="KW-1133">Transmembrane helix</keyword>
<dbReference type="GO" id="GO:0005576">
    <property type="term" value="C:extracellular region"/>
    <property type="evidence" value="ECO:0007669"/>
    <property type="project" value="GOC"/>
</dbReference>
<evidence type="ECO:0000256" key="1">
    <source>
        <dbReference type="ARBA" id="ARBA00003173"/>
    </source>
</evidence>
<dbReference type="OrthoDB" id="5978182at2759"/>
<dbReference type="GO" id="GO:0016020">
    <property type="term" value="C:membrane"/>
    <property type="evidence" value="ECO:0007669"/>
    <property type="project" value="UniProtKB-SubCell"/>
</dbReference>
<dbReference type="GO" id="GO:0005929">
    <property type="term" value="C:cilium"/>
    <property type="evidence" value="ECO:0007669"/>
    <property type="project" value="UniProtKB-SubCell"/>
</dbReference>
<evidence type="ECO:0000256" key="5">
    <source>
        <dbReference type="ARBA" id="ARBA00015054"/>
    </source>
</evidence>
<dbReference type="CTD" id="219854"/>
<dbReference type="InterPro" id="IPR057973">
    <property type="entry name" value="TMEM218_N"/>
</dbReference>
<keyword evidence="8 10" id="KW-0472">Membrane</keyword>
<feature type="domain" description="Transmembrane protein 218 N-terminal" evidence="11">
    <location>
        <begin position="1"/>
        <end position="59"/>
    </location>
</feature>
<sequence>MTDAILQVGPGVFIIAVVWIAALGFGIILLRAAGSAKLGVIPVFSLALTITLALVFFPRHPENPPSFRVIEIVDTFFIGRYILLAVAGLVFLVAFFMMLPFYLLEPVSVKAMRTF</sequence>
<reference evidence="13" key="1">
    <citation type="submission" date="2014-08" db="EMBL/GenBank/DDBJ databases">
        <authorList>
            <person name="Senf B."/>
            <person name="Petzold A."/>
            <person name="Downie B.R."/>
            <person name="Koch P."/>
            <person name="Platzer M."/>
        </authorList>
    </citation>
    <scope>NUCLEOTIDE SEQUENCE [LARGE SCALE GENOMIC DNA]</scope>
    <source>
        <strain evidence="13">GRZ</strain>
    </source>
</reference>
<keyword evidence="14" id="KW-1185">Reference proteome</keyword>
<evidence type="ECO:0000256" key="2">
    <source>
        <dbReference type="ARBA" id="ARBA00004138"/>
    </source>
</evidence>
<dbReference type="PANTHER" id="PTHR31622">
    <property type="entry name" value="TRANSMEMBRANE PROTEIN 218"/>
    <property type="match status" value="1"/>
</dbReference>
<dbReference type="Proteomes" id="UP000822369">
    <property type="component" value="Chromosome 15"/>
</dbReference>
<dbReference type="InterPro" id="IPR026771">
    <property type="entry name" value="Tmem218"/>
</dbReference>
<evidence type="ECO:0000313" key="14">
    <source>
        <dbReference type="Proteomes" id="UP000694548"/>
    </source>
</evidence>
<evidence type="ECO:0000256" key="4">
    <source>
        <dbReference type="ARBA" id="ARBA00010775"/>
    </source>
</evidence>
<comment type="function">
    <text evidence="1">May be involved in ciliary biogenesis or function.</text>
</comment>
<dbReference type="GeneID" id="107386028"/>
<dbReference type="Ensembl" id="ENSNFUT00015016906.1">
    <property type="protein sequence ID" value="ENSNFUP00015016137.1"/>
    <property type="gene ID" value="ENSNFUG00015007742.1"/>
</dbReference>
<keyword evidence="6 10" id="KW-0812">Transmembrane</keyword>
<evidence type="ECO:0000259" key="11">
    <source>
        <dbReference type="Pfam" id="PF25810"/>
    </source>
</evidence>
<dbReference type="Proteomes" id="UP000694548">
    <property type="component" value="Chromosome sgr11"/>
</dbReference>
<dbReference type="PANTHER" id="PTHR31622:SF1">
    <property type="entry name" value="TRANSMEMBRANE PROTEIN 218"/>
    <property type="match status" value="1"/>
</dbReference>
<evidence type="ECO:0000313" key="12">
    <source>
        <dbReference type="EMBL" id="KAF7205272.1"/>
    </source>
</evidence>
<organism evidence="13 14">
    <name type="scientific">Nothobranchius furzeri</name>
    <name type="common">Turquoise killifish</name>
    <dbReference type="NCBI Taxonomy" id="105023"/>
    <lineage>
        <taxon>Eukaryota</taxon>
        <taxon>Metazoa</taxon>
        <taxon>Chordata</taxon>
        <taxon>Craniata</taxon>
        <taxon>Vertebrata</taxon>
        <taxon>Euteleostomi</taxon>
        <taxon>Actinopterygii</taxon>
        <taxon>Neopterygii</taxon>
        <taxon>Teleostei</taxon>
        <taxon>Neoteleostei</taxon>
        <taxon>Acanthomorphata</taxon>
        <taxon>Ovalentaria</taxon>
        <taxon>Atherinomorphae</taxon>
        <taxon>Cyprinodontiformes</taxon>
        <taxon>Nothobranchiidae</taxon>
        <taxon>Nothobranchius</taxon>
    </lineage>
</organism>
<dbReference type="GO" id="GO:0039021">
    <property type="term" value="P:pronephric glomerulus development"/>
    <property type="evidence" value="ECO:0007669"/>
    <property type="project" value="Ensembl"/>
</dbReference>
<evidence type="ECO:0000256" key="3">
    <source>
        <dbReference type="ARBA" id="ARBA00004141"/>
    </source>
</evidence>
<dbReference type="RefSeq" id="XP_015815673.1">
    <property type="nucleotide sequence ID" value="XM_015960187.3"/>
</dbReference>
<feature type="transmembrane region" description="Helical" evidence="10">
    <location>
        <begin position="77"/>
        <end position="104"/>
    </location>
</feature>
<gene>
    <name evidence="12 13" type="primary">tmem218</name>
    <name evidence="12" type="ORF">G4P62_010648</name>
</gene>
<dbReference type="GeneTree" id="ENSGT00390000016247"/>
<reference evidence="13" key="3">
    <citation type="submission" date="2025-05" db="UniProtKB">
        <authorList>
            <consortium name="Ensembl"/>
        </authorList>
    </citation>
    <scope>IDENTIFICATION</scope>
</reference>
<evidence type="ECO:0000256" key="10">
    <source>
        <dbReference type="SAM" id="Phobius"/>
    </source>
</evidence>
<name>A0A8C6LAN5_NOTFU</name>
<dbReference type="Pfam" id="PF25810">
    <property type="entry name" value="TMEM218_N"/>
    <property type="match status" value="1"/>
</dbReference>
<dbReference type="OMA" id="PATEMKI"/>
<evidence type="ECO:0000313" key="13">
    <source>
        <dbReference type="Ensembl" id="ENSNFUP00015016137.1"/>
    </source>
</evidence>
<dbReference type="KEGG" id="nfu:107386028"/>
<keyword evidence="9" id="KW-0966">Cell projection</keyword>
<comment type="similarity">
    <text evidence="4">Belongs to the TMEM218 family.</text>
</comment>
<evidence type="ECO:0000256" key="8">
    <source>
        <dbReference type="ARBA" id="ARBA00023136"/>
    </source>
</evidence>
<dbReference type="EMBL" id="JAAVVJ010000015">
    <property type="protein sequence ID" value="KAF7205272.1"/>
    <property type="molecule type" value="Genomic_DNA"/>
</dbReference>
<comment type="subcellular location">
    <subcellularLocation>
        <location evidence="2">Cell projection</location>
        <location evidence="2">Cilium</location>
    </subcellularLocation>
    <subcellularLocation>
        <location evidence="3">Membrane</location>
        <topology evidence="3">Multi-pass membrane protein</topology>
    </subcellularLocation>
</comment>
<proteinExistence type="inferred from homology"/>